<feature type="transmembrane region" description="Helical" evidence="9">
    <location>
        <begin position="464"/>
        <end position="482"/>
    </location>
</feature>
<feature type="transmembrane region" description="Helical" evidence="9">
    <location>
        <begin position="747"/>
        <end position="771"/>
    </location>
</feature>
<feature type="domain" description="Sodium/calcium exchanger membrane region" evidence="10">
    <location>
        <begin position="749"/>
        <end position="899"/>
    </location>
</feature>
<feature type="region of interest" description="Disordered" evidence="8">
    <location>
        <begin position="60"/>
        <end position="149"/>
    </location>
</feature>
<feature type="transmembrane region" description="Helical" evidence="9">
    <location>
        <begin position="783"/>
        <end position="805"/>
    </location>
</feature>
<feature type="transmembrane region" description="Helical" evidence="9">
    <location>
        <begin position="884"/>
        <end position="907"/>
    </location>
</feature>
<dbReference type="PANTHER" id="PTHR10846">
    <property type="entry name" value="SODIUM/POTASSIUM/CALCIUM EXCHANGER"/>
    <property type="match status" value="1"/>
</dbReference>
<comment type="similarity">
    <text evidence="2">Belongs to the Ca(2+):cation antiporter (CaCA) (TC 2.A.19) family. SLC24A subfamily.</text>
</comment>
<keyword evidence="4" id="KW-0109">Calcium transport</keyword>
<keyword evidence="4" id="KW-0406">Ion transport</keyword>
<evidence type="ECO:0000256" key="7">
    <source>
        <dbReference type="ARBA" id="ARBA00023136"/>
    </source>
</evidence>
<dbReference type="GeneID" id="101860312"/>
<gene>
    <name evidence="12" type="primary">LOC101860312</name>
</gene>
<keyword evidence="4" id="KW-0106">Calcium</keyword>
<feature type="domain" description="Sodium/calcium exchanger membrane region" evidence="10">
    <location>
        <begin position="361"/>
        <end position="503"/>
    </location>
</feature>
<comment type="subcellular location">
    <subcellularLocation>
        <location evidence="1">Membrane</location>
        <topology evidence="1">Multi-pass membrane protein</topology>
    </subcellularLocation>
</comment>
<evidence type="ECO:0000256" key="1">
    <source>
        <dbReference type="ARBA" id="ARBA00004141"/>
    </source>
</evidence>
<feature type="transmembrane region" description="Helical" evidence="9">
    <location>
        <begin position="855"/>
        <end position="872"/>
    </location>
</feature>
<keyword evidence="5 9" id="KW-0812">Transmembrane</keyword>
<feature type="compositionally biased region" description="Basic and acidic residues" evidence="8">
    <location>
        <begin position="131"/>
        <end position="147"/>
    </location>
</feature>
<evidence type="ECO:0000256" key="3">
    <source>
        <dbReference type="ARBA" id="ARBA00022449"/>
    </source>
</evidence>
<dbReference type="Proteomes" id="UP000694888">
    <property type="component" value="Unplaced"/>
</dbReference>
<feature type="transmembrane region" description="Helical" evidence="9">
    <location>
        <begin position="357"/>
        <end position="375"/>
    </location>
</feature>
<feature type="region of interest" description="Disordered" evidence="8">
    <location>
        <begin position="588"/>
        <end position="616"/>
    </location>
</feature>
<feature type="region of interest" description="Disordered" evidence="8">
    <location>
        <begin position="635"/>
        <end position="667"/>
    </location>
</feature>
<feature type="compositionally biased region" description="Low complexity" evidence="8">
    <location>
        <begin position="592"/>
        <end position="601"/>
    </location>
</feature>
<dbReference type="InterPro" id="IPR044880">
    <property type="entry name" value="NCX_ion-bd_dom_sf"/>
</dbReference>
<accession>A0ABM0ZUL9</accession>
<dbReference type="RefSeq" id="XP_012934791.1">
    <property type="nucleotide sequence ID" value="XM_013079337.1"/>
</dbReference>
<dbReference type="Gene3D" id="1.20.1420.30">
    <property type="entry name" value="NCX, central ion-binding region"/>
    <property type="match status" value="2"/>
</dbReference>
<feature type="region of interest" description="Disordered" evidence="8">
    <location>
        <begin position="163"/>
        <end position="215"/>
    </location>
</feature>
<keyword evidence="11" id="KW-1185">Reference proteome</keyword>
<evidence type="ECO:0000256" key="4">
    <source>
        <dbReference type="ARBA" id="ARBA00022568"/>
    </source>
</evidence>
<organism evidence="11 12">
    <name type="scientific">Aplysia californica</name>
    <name type="common">California sea hare</name>
    <dbReference type="NCBI Taxonomy" id="6500"/>
    <lineage>
        <taxon>Eukaryota</taxon>
        <taxon>Metazoa</taxon>
        <taxon>Spiralia</taxon>
        <taxon>Lophotrochozoa</taxon>
        <taxon>Mollusca</taxon>
        <taxon>Gastropoda</taxon>
        <taxon>Heterobranchia</taxon>
        <taxon>Euthyneura</taxon>
        <taxon>Tectipleura</taxon>
        <taxon>Aplysiida</taxon>
        <taxon>Aplysioidea</taxon>
        <taxon>Aplysiidae</taxon>
        <taxon>Aplysia</taxon>
    </lineage>
</organism>
<proteinExistence type="inferred from homology"/>
<reference evidence="12" key="1">
    <citation type="submission" date="2025-08" db="UniProtKB">
        <authorList>
            <consortium name="RefSeq"/>
        </authorList>
    </citation>
    <scope>IDENTIFICATION</scope>
</reference>
<feature type="compositionally biased region" description="Polar residues" evidence="8">
    <location>
        <begin position="199"/>
        <end position="211"/>
    </location>
</feature>
<feature type="compositionally biased region" description="Low complexity" evidence="8">
    <location>
        <begin position="639"/>
        <end position="651"/>
    </location>
</feature>
<evidence type="ECO:0000256" key="8">
    <source>
        <dbReference type="SAM" id="MobiDB-lite"/>
    </source>
</evidence>
<sequence length="917" mass="99617">MPVLKILTPSCLKEETSHSARCLCAPVRVGARTADREGQVETDSSYVDIENILANSSKVKGNLSEELPPGASTNERGTLDDQSERRKPSPSTSLKRNLSEERASHSSHLSAQDAMHTLPDMSKNSAVNDTPTHDTTVRGGRPLDADHLNNSAECIPTQTLCDTHEGPLTSSEPRLGVSPNVAAVTPRRSDARPERNANGGKQQTPHTTSGKAGSAAPVCAPWRKCRQRRVYRLILLAACCSLLAFLTGLHRLYLSTFDPSDPRFVEDEAGLTPSKDSGRYGVDHAQTVVFFPSPGAGPTLGSVPVNASVGGNFSLDRRRREIVAENGSGDGAQCMQSSIHHFPPNFVPKKFTEEGGWVVHLVISFYMFAAIAQVCDNYFVPSLEHICEDLALQADVAGATFMAAASSAPELCTSIIGVFLARSDVGLGTIVGSSIFNLLFIVAACALFSGMPVQLSWYPLTRDSLFYIISIVELTIVIFDTIIKWWEALILVLTYSVYVLVMVFNARLDSYFNSLVDRRQAKKRELKATPSGGKIKMMEARRKSRIAIRMEEDTLHHLRSSTRELGRMGLPHNNAFHHLRSMSMDALGPEQATTTTTTASTRDLKEDVTSPVVRPPDFPRVVYMAETVVVQAPDTSGLSPAEAAQASQAQPGVPSEESPRTGTNVDQLGAKVVQVREDVVIIPTAMADAADTPEDKNKIEVSEYENPLSFPDGCCARLYWIFVLPLTMLHAFTIPDSRIPGGWQAKLYMVAFGLSVFYIALYSYVMVWMVAIAGHTVGIPETVTGLTILAAGTSVPDCLSSVFVARDGYGDMAVSNAIGSNVFDILLCLGIPWLIDGLLYIETGHGTQIDSNGMAYASITLLVTCAYLWVSLKAMSWTLTVKYGLLTLVVYIGVTVLCIMLEANIFFDLNKPPCPEP</sequence>
<name>A0ABM0ZUL9_APLCA</name>
<evidence type="ECO:0000259" key="10">
    <source>
        <dbReference type="Pfam" id="PF01699"/>
    </source>
</evidence>
<dbReference type="PANTHER" id="PTHR10846:SF73">
    <property type="entry name" value="SODIUM_CALCIUM EXCHANGER MEMBRANE REGION DOMAIN-CONTAINING PROTEIN"/>
    <property type="match status" value="1"/>
</dbReference>
<keyword evidence="4" id="KW-0813">Transport</keyword>
<evidence type="ECO:0000313" key="11">
    <source>
        <dbReference type="Proteomes" id="UP000694888"/>
    </source>
</evidence>
<dbReference type="InterPro" id="IPR004481">
    <property type="entry name" value="K/Na/Ca-exchanger"/>
</dbReference>
<protein>
    <submittedName>
        <fullName evidence="12">Sodium/potassium/calcium exchanger 3</fullName>
    </submittedName>
</protein>
<feature type="transmembrane region" description="Helical" evidence="9">
    <location>
        <begin position="817"/>
        <end position="835"/>
    </location>
</feature>
<evidence type="ECO:0000256" key="5">
    <source>
        <dbReference type="ARBA" id="ARBA00022692"/>
    </source>
</evidence>
<evidence type="ECO:0000256" key="9">
    <source>
        <dbReference type="SAM" id="Phobius"/>
    </source>
</evidence>
<dbReference type="NCBIfam" id="TIGR00367">
    <property type="entry name" value="calcium/sodium antiporter"/>
    <property type="match status" value="1"/>
</dbReference>
<keyword evidence="7 9" id="KW-0472">Membrane</keyword>
<keyword evidence="3" id="KW-0050">Antiport</keyword>
<keyword evidence="6 9" id="KW-1133">Transmembrane helix</keyword>
<feature type="transmembrane region" description="Helical" evidence="9">
    <location>
        <begin position="233"/>
        <end position="253"/>
    </location>
</feature>
<feature type="compositionally biased region" description="Basic and acidic residues" evidence="8">
    <location>
        <begin position="77"/>
        <end position="87"/>
    </location>
</feature>
<dbReference type="Pfam" id="PF01699">
    <property type="entry name" value="Na_Ca_ex"/>
    <property type="match status" value="2"/>
</dbReference>
<feature type="transmembrane region" description="Helical" evidence="9">
    <location>
        <begin position="435"/>
        <end position="458"/>
    </location>
</feature>
<evidence type="ECO:0000256" key="2">
    <source>
        <dbReference type="ARBA" id="ARBA00005364"/>
    </source>
</evidence>
<feature type="transmembrane region" description="Helical" evidence="9">
    <location>
        <begin position="489"/>
        <end position="508"/>
    </location>
</feature>
<evidence type="ECO:0000256" key="6">
    <source>
        <dbReference type="ARBA" id="ARBA00022989"/>
    </source>
</evidence>
<evidence type="ECO:0000313" key="12">
    <source>
        <dbReference type="RefSeq" id="XP_012934791.1"/>
    </source>
</evidence>
<dbReference type="InterPro" id="IPR004837">
    <property type="entry name" value="NaCa_Exmemb"/>
</dbReference>